<reference evidence="2" key="1">
    <citation type="submission" date="2024-06" db="EMBL/GenBank/DDBJ databases">
        <authorList>
            <person name="Gannavaram S."/>
            <person name="Nemani S."/>
            <person name="Datta M."/>
            <person name="Picchiottino A."/>
            <person name="Mereddy A."/>
            <person name="Gannavaram N."/>
            <person name="Honeycutt C."/>
            <person name="Tran D."/>
            <person name="Choi K."/>
            <person name="Srinivasan K."/>
            <person name="Johnson A."/>
        </authorList>
    </citation>
    <scope>NUCLEOTIDE SEQUENCE</scope>
</reference>
<evidence type="ECO:0000313" key="2">
    <source>
        <dbReference type="EMBL" id="XCN28308.1"/>
    </source>
</evidence>
<name>A0AAU8KY73_9CAUD</name>
<dbReference type="EMBL" id="PP885733">
    <property type="protein sequence ID" value="XCN28308.1"/>
    <property type="molecule type" value="Genomic_DNA"/>
</dbReference>
<protein>
    <submittedName>
        <fullName evidence="2">Uncharacterized protein</fullName>
    </submittedName>
</protein>
<evidence type="ECO:0000256" key="1">
    <source>
        <dbReference type="SAM" id="MobiDB-lite"/>
    </source>
</evidence>
<feature type="region of interest" description="Disordered" evidence="1">
    <location>
        <begin position="89"/>
        <end position="117"/>
    </location>
</feature>
<organism evidence="2">
    <name type="scientific">Pantoea phage Survivor</name>
    <dbReference type="NCBI Taxonomy" id="3232176"/>
    <lineage>
        <taxon>Viruses</taxon>
        <taxon>Duplodnaviria</taxon>
        <taxon>Heunggongvirae</taxon>
        <taxon>Uroviricota</taxon>
        <taxon>Caudoviricetes</taxon>
    </lineage>
</organism>
<sequence>MEYISKFIVVDNGTEKMDIDVTQVESVTGTYDKAVIRGIGGTVMSLRIGRERIIKLIEERRKQLWEVEQKAVSVHSQLLLEIVKNTTPPVPDPEATIEAAKKSHLSEFPESSPQLSA</sequence>
<accession>A0AAU8KY73</accession>
<proteinExistence type="predicted"/>